<dbReference type="EMBL" id="AYSO01000017">
    <property type="protein sequence ID" value="KIE46525.1"/>
    <property type="molecule type" value="Genomic_DNA"/>
</dbReference>
<evidence type="ECO:0000259" key="2">
    <source>
        <dbReference type="Pfam" id="PF00881"/>
    </source>
</evidence>
<dbReference type="InterPro" id="IPR000415">
    <property type="entry name" value="Nitroreductase-like"/>
</dbReference>
<feature type="domain" description="Nitroreductase" evidence="2">
    <location>
        <begin position="8"/>
        <end position="166"/>
    </location>
</feature>
<dbReference type="Pfam" id="PF00881">
    <property type="entry name" value="Nitroreductase"/>
    <property type="match status" value="1"/>
</dbReference>
<dbReference type="PANTHER" id="PTHR23026">
    <property type="entry name" value="NADPH NITROREDUCTASE"/>
    <property type="match status" value="1"/>
</dbReference>
<dbReference type="GO" id="GO:0046256">
    <property type="term" value="P:2,4,6-trinitrotoluene catabolic process"/>
    <property type="evidence" value="ECO:0007669"/>
    <property type="project" value="TreeGrafter"/>
</dbReference>
<gene>
    <name evidence="3" type="ORF">U732_1771</name>
</gene>
<protein>
    <submittedName>
        <fullName evidence="3">Nitroreductase family protein</fullName>
    </submittedName>
</protein>
<evidence type="ECO:0000313" key="4">
    <source>
        <dbReference type="Proteomes" id="UP000031366"/>
    </source>
</evidence>
<dbReference type="SUPFAM" id="SSF55469">
    <property type="entry name" value="FMN-dependent nitroreductase-like"/>
    <property type="match status" value="1"/>
</dbReference>
<dbReference type="PANTHER" id="PTHR23026:SF125">
    <property type="entry name" value="OXYGEN-INSENSITIVE NAD(P)H NITROREDUCTASE"/>
    <property type="match status" value="1"/>
</dbReference>
<dbReference type="GO" id="GO:0005829">
    <property type="term" value="C:cytosol"/>
    <property type="evidence" value="ECO:0007669"/>
    <property type="project" value="TreeGrafter"/>
</dbReference>
<proteinExistence type="predicted"/>
<dbReference type="Gene3D" id="3.40.109.10">
    <property type="entry name" value="NADH Oxidase"/>
    <property type="match status" value="1"/>
</dbReference>
<dbReference type="InterPro" id="IPR029479">
    <property type="entry name" value="Nitroreductase"/>
</dbReference>
<accession>A0A0C1UGL8</accession>
<dbReference type="RefSeq" id="WP_039633626.1">
    <property type="nucleotide sequence ID" value="NZ_AYSO01000017.1"/>
</dbReference>
<dbReference type="STRING" id="29341.RSJ17_16660"/>
<dbReference type="Proteomes" id="UP000031366">
    <property type="component" value="Unassembled WGS sequence"/>
</dbReference>
<reference evidence="3 4" key="1">
    <citation type="journal article" date="2015" name="Infect. Genet. Evol.">
        <title>Genomic sequences of six botulinum neurotoxin-producing strains representing three clostridial species illustrate the mobility and diversity of botulinum neurotoxin genes.</title>
        <authorList>
            <person name="Smith T.J."/>
            <person name="Hill K.K."/>
            <person name="Xie G."/>
            <person name="Foley B.T."/>
            <person name="Williamson C.H."/>
            <person name="Foster J.T."/>
            <person name="Johnson S.L."/>
            <person name="Chertkov O."/>
            <person name="Teshima H."/>
            <person name="Gibbons H.S."/>
            <person name="Johnsky L.A."/>
            <person name="Karavis M.A."/>
            <person name="Smith L.A."/>
        </authorList>
    </citation>
    <scope>NUCLEOTIDE SEQUENCE [LARGE SCALE GENOMIC DNA]</scope>
    <source>
        <strain evidence="3 4">CDC 2741</strain>
    </source>
</reference>
<name>A0A0C1UGL8_9CLOT</name>
<sequence>MNEILKTIRNRRSTRVFLPEQIKESELNAILEAGIYAPSATNKQPWHFTVIQNKDLIDRLSYSFKEFAKKSDNDYMRKFGENEKFHVFYNSPTVILVSGEIDNRYASIDSAAAVENMLIAGESLGIGSCWIGFIEYLLNSDEGKDFINELKIPEGFRQIHAVSFGYKRNTLTNAPARRENTITYIK</sequence>
<keyword evidence="1" id="KW-0520">NAD</keyword>
<keyword evidence="4" id="KW-1185">Reference proteome</keyword>
<dbReference type="OrthoDB" id="9783470at2"/>
<evidence type="ECO:0000313" key="3">
    <source>
        <dbReference type="EMBL" id="KIE46525.1"/>
    </source>
</evidence>
<comment type="caution">
    <text evidence="3">The sequence shown here is derived from an EMBL/GenBank/DDBJ whole genome shotgun (WGS) entry which is preliminary data.</text>
</comment>
<evidence type="ECO:0000256" key="1">
    <source>
        <dbReference type="ARBA" id="ARBA00023027"/>
    </source>
</evidence>
<dbReference type="GO" id="GO:0046857">
    <property type="term" value="F:oxidoreductase activity, acting on other nitrogenous compounds as donors, with NAD or NADP as acceptor"/>
    <property type="evidence" value="ECO:0007669"/>
    <property type="project" value="TreeGrafter"/>
</dbReference>
<organism evidence="3 4">
    <name type="scientific">Clostridium argentinense CDC 2741</name>
    <dbReference type="NCBI Taxonomy" id="1418104"/>
    <lineage>
        <taxon>Bacteria</taxon>
        <taxon>Bacillati</taxon>
        <taxon>Bacillota</taxon>
        <taxon>Clostridia</taxon>
        <taxon>Eubacteriales</taxon>
        <taxon>Clostridiaceae</taxon>
        <taxon>Clostridium</taxon>
    </lineage>
</organism>
<dbReference type="InterPro" id="IPR050627">
    <property type="entry name" value="Nitroreductase/BluB"/>
</dbReference>
<dbReference type="AlphaFoldDB" id="A0A0C1UGL8"/>